<keyword evidence="3 7" id="KW-0479">Metal-binding</keyword>
<dbReference type="GO" id="GO:0005829">
    <property type="term" value="C:cytosol"/>
    <property type="evidence" value="ECO:0007669"/>
    <property type="project" value="TreeGrafter"/>
</dbReference>
<evidence type="ECO:0000256" key="3">
    <source>
        <dbReference type="ARBA" id="ARBA00022723"/>
    </source>
</evidence>
<keyword evidence="11" id="KW-1185">Reference proteome</keyword>
<dbReference type="GO" id="GO:0051903">
    <property type="term" value="F:S-(hydroxymethyl)glutathione dehydrogenase [NAD(P)+] activity"/>
    <property type="evidence" value="ECO:0007669"/>
    <property type="project" value="TreeGrafter"/>
</dbReference>
<gene>
    <name evidence="10" type="primary">adhA</name>
    <name evidence="10" type="ORF">GORHZ_065_00200</name>
</gene>
<keyword evidence="5" id="KW-0560">Oxidoreductase</keyword>
<evidence type="ECO:0000256" key="1">
    <source>
        <dbReference type="ARBA" id="ARBA00001947"/>
    </source>
</evidence>
<dbReference type="eggNOG" id="COG1062">
    <property type="taxonomic scope" value="Bacteria"/>
</dbReference>
<evidence type="ECO:0000313" key="10">
    <source>
        <dbReference type="EMBL" id="GAB89555.1"/>
    </source>
</evidence>
<dbReference type="Gene3D" id="3.40.50.720">
    <property type="entry name" value="NAD(P)-binding Rossmann-like Domain"/>
    <property type="match status" value="1"/>
</dbReference>
<dbReference type="InterPro" id="IPR036291">
    <property type="entry name" value="NAD(P)-bd_dom_sf"/>
</dbReference>
<organism evidence="10 11">
    <name type="scientific">Gordonia rhizosphera NBRC 16068</name>
    <dbReference type="NCBI Taxonomy" id="1108045"/>
    <lineage>
        <taxon>Bacteria</taxon>
        <taxon>Bacillati</taxon>
        <taxon>Actinomycetota</taxon>
        <taxon>Actinomycetes</taxon>
        <taxon>Mycobacteriales</taxon>
        <taxon>Gordoniaceae</taxon>
        <taxon>Gordonia</taxon>
    </lineage>
</organism>
<name>K6VRK4_9ACTN</name>
<evidence type="ECO:0000256" key="4">
    <source>
        <dbReference type="ARBA" id="ARBA00022833"/>
    </source>
</evidence>
<dbReference type="CDD" id="cd08278">
    <property type="entry name" value="benzyl_alcohol_DH"/>
    <property type="match status" value="1"/>
</dbReference>
<evidence type="ECO:0000259" key="9">
    <source>
        <dbReference type="Pfam" id="PF08240"/>
    </source>
</evidence>
<feature type="domain" description="Alcohol dehydrogenase-like N-terminal" evidence="9">
    <location>
        <begin position="27"/>
        <end position="158"/>
    </location>
</feature>
<evidence type="ECO:0000256" key="2">
    <source>
        <dbReference type="ARBA" id="ARBA00008072"/>
    </source>
</evidence>
<evidence type="ECO:0000259" key="8">
    <source>
        <dbReference type="Pfam" id="PF00107"/>
    </source>
</evidence>
<dbReference type="PANTHER" id="PTHR43880:SF12">
    <property type="entry name" value="ALCOHOL DEHYDROGENASE CLASS-3"/>
    <property type="match status" value="1"/>
</dbReference>
<dbReference type="PROSITE" id="PS00059">
    <property type="entry name" value="ADH_ZINC"/>
    <property type="match status" value="1"/>
</dbReference>
<comment type="similarity">
    <text evidence="2 7">Belongs to the zinc-containing alcohol dehydrogenase family.</text>
</comment>
<evidence type="ECO:0000256" key="6">
    <source>
        <dbReference type="ARBA" id="ARBA00023027"/>
    </source>
</evidence>
<dbReference type="PANTHER" id="PTHR43880">
    <property type="entry name" value="ALCOHOL DEHYDROGENASE"/>
    <property type="match status" value="1"/>
</dbReference>
<dbReference type="InterPro" id="IPR002328">
    <property type="entry name" value="ADH_Zn_CS"/>
</dbReference>
<evidence type="ECO:0000256" key="7">
    <source>
        <dbReference type="RuleBase" id="RU361277"/>
    </source>
</evidence>
<dbReference type="FunFam" id="3.40.50.720:FF:000003">
    <property type="entry name" value="S-(hydroxymethyl)glutathione dehydrogenase"/>
    <property type="match status" value="1"/>
</dbReference>
<dbReference type="AlphaFoldDB" id="K6VRK4"/>
<dbReference type="GO" id="GO:0008270">
    <property type="term" value="F:zinc ion binding"/>
    <property type="evidence" value="ECO:0007669"/>
    <property type="project" value="InterPro"/>
</dbReference>
<dbReference type="STRING" id="1108045.GORHZ_065_00200"/>
<dbReference type="SUPFAM" id="SSF51735">
    <property type="entry name" value="NAD(P)-binding Rossmann-fold domains"/>
    <property type="match status" value="1"/>
</dbReference>
<protein>
    <submittedName>
        <fullName evidence="10">Aryl-alcohol dehydrogenase AdhA</fullName>
    </submittedName>
</protein>
<evidence type="ECO:0000256" key="5">
    <source>
        <dbReference type="ARBA" id="ARBA00023002"/>
    </source>
</evidence>
<dbReference type="Pfam" id="PF08240">
    <property type="entry name" value="ADH_N"/>
    <property type="match status" value="1"/>
</dbReference>
<dbReference type="RefSeq" id="WP_006331624.1">
    <property type="nucleotide sequence ID" value="NZ_BAHC01000065.1"/>
</dbReference>
<dbReference type="EMBL" id="BAHC01000065">
    <property type="protein sequence ID" value="GAB89555.1"/>
    <property type="molecule type" value="Genomic_DNA"/>
</dbReference>
<dbReference type="Gene3D" id="3.90.180.10">
    <property type="entry name" value="Medium-chain alcohol dehydrogenases, catalytic domain"/>
    <property type="match status" value="1"/>
</dbReference>
<dbReference type="InterPro" id="IPR013154">
    <property type="entry name" value="ADH-like_N"/>
</dbReference>
<reference evidence="10 11" key="1">
    <citation type="submission" date="2012-08" db="EMBL/GenBank/DDBJ databases">
        <title>Whole genome shotgun sequence of Gordonia rhizosphera NBRC 16068.</title>
        <authorList>
            <person name="Takarada H."/>
            <person name="Isaki S."/>
            <person name="Hosoyama A."/>
            <person name="Tsuchikane K."/>
            <person name="Katsumata H."/>
            <person name="Baba S."/>
            <person name="Ohji S."/>
            <person name="Yamazaki S."/>
            <person name="Fujita N."/>
        </authorList>
    </citation>
    <scope>NUCLEOTIDE SEQUENCE [LARGE SCALE GENOMIC DNA]</scope>
    <source>
        <strain evidence="10 11">NBRC 16068</strain>
    </source>
</reference>
<comment type="cofactor">
    <cofactor evidence="1 7">
        <name>Zn(2+)</name>
        <dbReference type="ChEBI" id="CHEBI:29105"/>
    </cofactor>
</comment>
<keyword evidence="6" id="KW-0520">NAD</keyword>
<proteinExistence type="inferred from homology"/>
<dbReference type="SUPFAM" id="SSF50129">
    <property type="entry name" value="GroES-like"/>
    <property type="match status" value="1"/>
</dbReference>
<comment type="caution">
    <text evidence="10">The sequence shown here is derived from an EMBL/GenBank/DDBJ whole genome shotgun (WGS) entry which is preliminary data.</text>
</comment>
<sequence length="364" mass="37594">MTTSLSAVIRDPAAPYSIEVVELGAPGPGEALVRVVATGFCHTDLIGRSGLLGEQFLPAILGHEGAGIVEQTGPGVTSVEVGDHVVLSFDSCGACPSCVSGHPTDCAAFEARNLMGLTPDGRRTARDADGNPVTNRWFGQSSFGQYALATERNMVKVSKDVPLQKLGPLGCGVQTGAGAVLNEMRLSAGQSIAVFGVGAVGLSAIMAAKLSGAVDIVAVDLNAERRALALELGATRVVDGAAEDLVAQVVADTGGLDFSFDTTGVGAVMANTLRVLRRPGRSVLVGSGMDAFSVHPSELTGKHVTFCHEGAAVPQIFIPRLIDLWRNGLFPFDTMITEYDLADISKAEADAVAGTAVKPVIIMP</sequence>
<dbReference type="Pfam" id="PF00107">
    <property type="entry name" value="ADH_zinc_N"/>
    <property type="match status" value="1"/>
</dbReference>
<dbReference type="GO" id="GO:0046294">
    <property type="term" value="P:formaldehyde catabolic process"/>
    <property type="evidence" value="ECO:0007669"/>
    <property type="project" value="TreeGrafter"/>
</dbReference>
<evidence type="ECO:0000313" key="11">
    <source>
        <dbReference type="Proteomes" id="UP000008363"/>
    </source>
</evidence>
<feature type="domain" description="Alcohol dehydrogenase-like C-terminal" evidence="8">
    <location>
        <begin position="199"/>
        <end position="306"/>
    </location>
</feature>
<keyword evidence="4 7" id="KW-0862">Zinc</keyword>
<accession>K6VRK4</accession>
<dbReference type="Proteomes" id="UP000008363">
    <property type="component" value="Unassembled WGS sequence"/>
</dbReference>
<dbReference type="InterPro" id="IPR013149">
    <property type="entry name" value="ADH-like_C"/>
</dbReference>
<dbReference type="InterPro" id="IPR011032">
    <property type="entry name" value="GroES-like_sf"/>
</dbReference>